<evidence type="ECO:0000313" key="3">
    <source>
        <dbReference type="Proteomes" id="UP000504606"/>
    </source>
</evidence>
<evidence type="ECO:0000256" key="1">
    <source>
        <dbReference type="SAM" id="MobiDB-lite"/>
    </source>
</evidence>
<dbReference type="InterPro" id="IPR001810">
    <property type="entry name" value="F-box_dom"/>
</dbReference>
<dbReference type="RefSeq" id="XP_052131616.1">
    <property type="nucleotide sequence ID" value="XM_052275656.1"/>
</dbReference>
<accession>A0A9C6X9I2</accession>
<dbReference type="PROSITE" id="PS50181">
    <property type="entry name" value="FBOX"/>
    <property type="match status" value="1"/>
</dbReference>
<dbReference type="AlphaFoldDB" id="A0A9C6X9I2"/>
<dbReference type="SUPFAM" id="SSF81383">
    <property type="entry name" value="F-box domain"/>
    <property type="match status" value="1"/>
</dbReference>
<feature type="domain" description="F-box" evidence="2">
    <location>
        <begin position="43"/>
        <end position="102"/>
    </location>
</feature>
<reference evidence="4" key="1">
    <citation type="submission" date="2025-08" db="UniProtKB">
        <authorList>
            <consortium name="RefSeq"/>
        </authorList>
    </citation>
    <scope>IDENTIFICATION</scope>
    <source>
        <tissue evidence="4">Whole organism</tissue>
    </source>
</reference>
<dbReference type="InterPro" id="IPR036047">
    <property type="entry name" value="F-box-like_dom_sf"/>
</dbReference>
<dbReference type="KEGG" id="foc:113217548"/>
<organism evidence="3 4">
    <name type="scientific">Frankliniella occidentalis</name>
    <name type="common">Western flower thrips</name>
    <name type="synonym">Euthrips occidentalis</name>
    <dbReference type="NCBI Taxonomy" id="133901"/>
    <lineage>
        <taxon>Eukaryota</taxon>
        <taxon>Metazoa</taxon>
        <taxon>Ecdysozoa</taxon>
        <taxon>Arthropoda</taxon>
        <taxon>Hexapoda</taxon>
        <taxon>Insecta</taxon>
        <taxon>Pterygota</taxon>
        <taxon>Neoptera</taxon>
        <taxon>Paraneoptera</taxon>
        <taxon>Thysanoptera</taxon>
        <taxon>Terebrantia</taxon>
        <taxon>Thripoidea</taxon>
        <taxon>Thripidae</taxon>
        <taxon>Frankliniella</taxon>
    </lineage>
</organism>
<evidence type="ECO:0000313" key="4">
    <source>
        <dbReference type="RefSeq" id="XP_052131616.1"/>
    </source>
</evidence>
<sequence>MPPLPPTRSQPPRACKAPRNSDQSGPTSEAAIAAMEMDHHEQALLLTDLPDLPLLRVLSYLPDEALFAVGRTCLRLAALTRTQPWRDPEQLTLNTEEVWDLLRVAAPPEVVWIDEDKTSKTTQFLFGGAGAIVGCLDSDSRIHTFCPPRVLIMELISVTSEDALIREVAKTTKSVDFISRAGLDIIFRSLEDASWGQLEHLTLSRVNLHEQLTLVWPQVRTLASMPALSEKAPYRHRHVHVRRTWCWRGCAP</sequence>
<protein>
    <submittedName>
        <fullName evidence="4">Uncharacterized protein LOC113217548</fullName>
    </submittedName>
</protein>
<evidence type="ECO:0000259" key="2">
    <source>
        <dbReference type="PROSITE" id="PS50181"/>
    </source>
</evidence>
<dbReference type="Proteomes" id="UP000504606">
    <property type="component" value="Unplaced"/>
</dbReference>
<proteinExistence type="predicted"/>
<gene>
    <name evidence="4" type="primary">LOC113217548</name>
</gene>
<name>A0A9C6X9I2_FRAOC</name>
<keyword evidence="3" id="KW-1185">Reference proteome</keyword>
<dbReference type="GeneID" id="113217548"/>
<feature type="region of interest" description="Disordered" evidence="1">
    <location>
        <begin position="1"/>
        <end position="28"/>
    </location>
</feature>